<evidence type="ECO:0000313" key="1">
    <source>
        <dbReference type="EMBL" id="KAH6617599.1"/>
    </source>
</evidence>
<gene>
    <name evidence="1" type="ORF">F5144DRAFT_396662</name>
</gene>
<dbReference type="Proteomes" id="UP000724584">
    <property type="component" value="Unassembled WGS sequence"/>
</dbReference>
<dbReference type="EMBL" id="JAGIZQ010000007">
    <property type="protein sequence ID" value="KAH6617599.1"/>
    <property type="molecule type" value="Genomic_DNA"/>
</dbReference>
<accession>A0ACB7NWG6</accession>
<name>A0ACB7NWG6_9PEZI</name>
<sequence>MQTSSNEATNSNTSNTSNNKSQSENSNPCRCVKNPDKPPPALVRWIAEKPGDQPFSGLTGVTVVKGNPGHGEASPLDVDLGPGPSCDLGGDKRE</sequence>
<comment type="caution">
    <text evidence="1">The sequence shown here is derived from an EMBL/GenBank/DDBJ whole genome shotgun (WGS) entry which is preliminary data.</text>
</comment>
<organism evidence="1 2">
    <name type="scientific">Chaetomium tenue</name>
    <dbReference type="NCBI Taxonomy" id="1854479"/>
    <lineage>
        <taxon>Eukaryota</taxon>
        <taxon>Fungi</taxon>
        <taxon>Dikarya</taxon>
        <taxon>Ascomycota</taxon>
        <taxon>Pezizomycotina</taxon>
        <taxon>Sordariomycetes</taxon>
        <taxon>Sordariomycetidae</taxon>
        <taxon>Sordariales</taxon>
        <taxon>Chaetomiaceae</taxon>
        <taxon>Chaetomium</taxon>
    </lineage>
</organism>
<reference evidence="1 2" key="1">
    <citation type="journal article" date="2021" name="Nat. Commun.">
        <title>Genetic determinants of endophytism in the Arabidopsis root mycobiome.</title>
        <authorList>
            <person name="Mesny F."/>
            <person name="Miyauchi S."/>
            <person name="Thiergart T."/>
            <person name="Pickel B."/>
            <person name="Atanasova L."/>
            <person name="Karlsson M."/>
            <person name="Huettel B."/>
            <person name="Barry K.W."/>
            <person name="Haridas S."/>
            <person name="Chen C."/>
            <person name="Bauer D."/>
            <person name="Andreopoulos W."/>
            <person name="Pangilinan J."/>
            <person name="LaButti K."/>
            <person name="Riley R."/>
            <person name="Lipzen A."/>
            <person name="Clum A."/>
            <person name="Drula E."/>
            <person name="Henrissat B."/>
            <person name="Kohler A."/>
            <person name="Grigoriev I.V."/>
            <person name="Martin F.M."/>
            <person name="Hacquard S."/>
        </authorList>
    </citation>
    <scope>NUCLEOTIDE SEQUENCE [LARGE SCALE GENOMIC DNA]</scope>
    <source>
        <strain evidence="1 2">MPI-SDFR-AT-0079</strain>
    </source>
</reference>
<proteinExistence type="predicted"/>
<protein>
    <submittedName>
        <fullName evidence="1">Uncharacterized protein</fullName>
    </submittedName>
</protein>
<keyword evidence="2" id="KW-1185">Reference proteome</keyword>
<evidence type="ECO:0000313" key="2">
    <source>
        <dbReference type="Proteomes" id="UP000724584"/>
    </source>
</evidence>